<feature type="transmembrane region" description="Helical" evidence="2">
    <location>
        <begin position="142"/>
        <end position="162"/>
    </location>
</feature>
<comment type="caution">
    <text evidence="4">The sequence shown here is derived from an EMBL/GenBank/DDBJ whole genome shotgun (WGS) entry which is preliminary data.</text>
</comment>
<dbReference type="InterPro" id="IPR050327">
    <property type="entry name" value="Proton-linked_MCT"/>
</dbReference>
<dbReference type="EMBL" id="CAJOBC010016116">
    <property type="protein sequence ID" value="CAF4026488.1"/>
    <property type="molecule type" value="Genomic_DNA"/>
</dbReference>
<organism evidence="4 6">
    <name type="scientific">Didymodactylos carnosus</name>
    <dbReference type="NCBI Taxonomy" id="1234261"/>
    <lineage>
        <taxon>Eukaryota</taxon>
        <taxon>Metazoa</taxon>
        <taxon>Spiralia</taxon>
        <taxon>Gnathifera</taxon>
        <taxon>Rotifera</taxon>
        <taxon>Eurotatoria</taxon>
        <taxon>Bdelloidea</taxon>
        <taxon>Philodinida</taxon>
        <taxon>Philodinidae</taxon>
        <taxon>Didymodactylos</taxon>
    </lineage>
</organism>
<accession>A0A815ACK7</accession>
<sequence>MTSETSNLAPDGGWGWIIVLCSFSIHFVIDGITYSMGSVYLEPMRKSLKRGTGAIGAIWSILPAVYLLVGVIATIFTTRFGCRLVAITGACVGAAGFFLAFCWKQLWFYYITIGAIGGLGFGLLYLPAIVSVNYYFEKKRSLAMGFAVSGAGCGTMVFPHLMPVIINRFGYEMGLLAESIILLFCVVFGLLMIPLPSEPSEVKRKQKKLKASNLTKITQIPVETATNN</sequence>
<dbReference type="PANTHER" id="PTHR11360:SF284">
    <property type="entry name" value="EG:103B4.3 PROTEIN-RELATED"/>
    <property type="match status" value="1"/>
</dbReference>
<dbReference type="InterPro" id="IPR011701">
    <property type="entry name" value="MFS"/>
</dbReference>
<dbReference type="Gene3D" id="1.20.1250.20">
    <property type="entry name" value="MFS general substrate transporter like domains"/>
    <property type="match status" value="1"/>
</dbReference>
<feature type="transmembrane region" description="Helical" evidence="2">
    <location>
        <begin position="174"/>
        <end position="195"/>
    </location>
</feature>
<dbReference type="InterPro" id="IPR036259">
    <property type="entry name" value="MFS_trans_sf"/>
</dbReference>
<feature type="transmembrane region" description="Helical" evidence="2">
    <location>
        <begin position="54"/>
        <end position="77"/>
    </location>
</feature>
<feature type="transmembrane region" description="Helical" evidence="2">
    <location>
        <begin position="107"/>
        <end position="130"/>
    </location>
</feature>
<keyword evidence="2" id="KW-0472">Membrane</keyword>
<keyword evidence="6" id="KW-1185">Reference proteome</keyword>
<dbReference type="AlphaFoldDB" id="A0A815ACK7"/>
<feature type="non-terminal residue" evidence="4">
    <location>
        <position position="1"/>
    </location>
</feature>
<evidence type="ECO:0000259" key="3">
    <source>
        <dbReference type="PROSITE" id="PS50850"/>
    </source>
</evidence>
<evidence type="ECO:0000313" key="4">
    <source>
        <dbReference type="EMBL" id="CAF1254845.1"/>
    </source>
</evidence>
<dbReference type="SUPFAM" id="SSF103473">
    <property type="entry name" value="MFS general substrate transporter"/>
    <property type="match status" value="1"/>
</dbReference>
<gene>
    <name evidence="4" type="ORF">GPM918_LOCUS26312</name>
    <name evidence="5" type="ORF">SRO942_LOCUS26437</name>
</gene>
<dbReference type="OrthoDB" id="6499973at2759"/>
<evidence type="ECO:0000313" key="6">
    <source>
        <dbReference type="Proteomes" id="UP000663829"/>
    </source>
</evidence>
<name>A0A815ACK7_9BILA</name>
<dbReference type="PROSITE" id="PS50850">
    <property type="entry name" value="MFS"/>
    <property type="match status" value="1"/>
</dbReference>
<keyword evidence="2" id="KW-1133">Transmembrane helix</keyword>
<evidence type="ECO:0000256" key="1">
    <source>
        <dbReference type="ARBA" id="ARBA00004141"/>
    </source>
</evidence>
<dbReference type="Proteomes" id="UP000663829">
    <property type="component" value="Unassembled WGS sequence"/>
</dbReference>
<proteinExistence type="predicted"/>
<dbReference type="Pfam" id="PF07690">
    <property type="entry name" value="MFS_1"/>
    <property type="match status" value="1"/>
</dbReference>
<dbReference type="GO" id="GO:0016020">
    <property type="term" value="C:membrane"/>
    <property type="evidence" value="ECO:0007669"/>
    <property type="project" value="UniProtKB-SubCell"/>
</dbReference>
<evidence type="ECO:0000313" key="5">
    <source>
        <dbReference type="EMBL" id="CAF4026488.1"/>
    </source>
</evidence>
<dbReference type="EMBL" id="CAJNOQ010010550">
    <property type="protein sequence ID" value="CAF1254845.1"/>
    <property type="molecule type" value="Genomic_DNA"/>
</dbReference>
<feature type="transmembrane region" description="Helical" evidence="2">
    <location>
        <begin position="84"/>
        <end position="101"/>
    </location>
</feature>
<dbReference type="PANTHER" id="PTHR11360">
    <property type="entry name" value="MONOCARBOXYLATE TRANSPORTER"/>
    <property type="match status" value="1"/>
</dbReference>
<comment type="subcellular location">
    <subcellularLocation>
        <location evidence="1">Membrane</location>
        <topology evidence="1">Multi-pass membrane protein</topology>
    </subcellularLocation>
</comment>
<feature type="transmembrane region" description="Helical" evidence="2">
    <location>
        <begin position="12"/>
        <end position="34"/>
    </location>
</feature>
<feature type="domain" description="Major facilitator superfamily (MFS) profile" evidence="3">
    <location>
        <begin position="19"/>
        <end position="228"/>
    </location>
</feature>
<reference evidence="4" key="1">
    <citation type="submission" date="2021-02" db="EMBL/GenBank/DDBJ databases">
        <authorList>
            <person name="Nowell W R."/>
        </authorList>
    </citation>
    <scope>NUCLEOTIDE SEQUENCE</scope>
</reference>
<keyword evidence="2" id="KW-0812">Transmembrane</keyword>
<evidence type="ECO:0000256" key="2">
    <source>
        <dbReference type="SAM" id="Phobius"/>
    </source>
</evidence>
<protein>
    <recommendedName>
        <fullName evidence="3">Major facilitator superfamily (MFS) profile domain-containing protein</fullName>
    </recommendedName>
</protein>
<dbReference type="Proteomes" id="UP000681722">
    <property type="component" value="Unassembled WGS sequence"/>
</dbReference>
<dbReference type="InterPro" id="IPR020846">
    <property type="entry name" value="MFS_dom"/>
</dbReference>
<dbReference type="GO" id="GO:0008028">
    <property type="term" value="F:monocarboxylic acid transmembrane transporter activity"/>
    <property type="evidence" value="ECO:0007669"/>
    <property type="project" value="TreeGrafter"/>
</dbReference>